<feature type="region of interest" description="Disordered" evidence="1">
    <location>
        <begin position="1"/>
        <end position="24"/>
    </location>
</feature>
<evidence type="ECO:0000313" key="3">
    <source>
        <dbReference type="Proteomes" id="UP001458880"/>
    </source>
</evidence>
<dbReference type="Proteomes" id="UP001458880">
    <property type="component" value="Unassembled WGS sequence"/>
</dbReference>
<name>A0AAW1MXG2_POPJA</name>
<keyword evidence="3" id="KW-1185">Reference proteome</keyword>
<accession>A0AAW1MXG2</accession>
<gene>
    <name evidence="2" type="ORF">QE152_g5085</name>
</gene>
<evidence type="ECO:0000313" key="2">
    <source>
        <dbReference type="EMBL" id="KAK9751245.1"/>
    </source>
</evidence>
<evidence type="ECO:0000256" key="1">
    <source>
        <dbReference type="SAM" id="MobiDB-lite"/>
    </source>
</evidence>
<organism evidence="2 3">
    <name type="scientific">Popillia japonica</name>
    <name type="common">Japanese beetle</name>
    <dbReference type="NCBI Taxonomy" id="7064"/>
    <lineage>
        <taxon>Eukaryota</taxon>
        <taxon>Metazoa</taxon>
        <taxon>Ecdysozoa</taxon>
        <taxon>Arthropoda</taxon>
        <taxon>Hexapoda</taxon>
        <taxon>Insecta</taxon>
        <taxon>Pterygota</taxon>
        <taxon>Neoptera</taxon>
        <taxon>Endopterygota</taxon>
        <taxon>Coleoptera</taxon>
        <taxon>Polyphaga</taxon>
        <taxon>Scarabaeiformia</taxon>
        <taxon>Scarabaeidae</taxon>
        <taxon>Rutelinae</taxon>
        <taxon>Popillia</taxon>
    </lineage>
</organism>
<proteinExistence type="predicted"/>
<dbReference type="AlphaFoldDB" id="A0AAW1MXG2"/>
<sequence length="127" mass="14708">MNIATRRSDQQHTCTTTRTTRRPLKHTRRKTTCMRHTISTDRNTEGPLQLEVDAQPSTIYNTEKLITRLADSFTWPETVNYVIGSYSSCTTCTRVATCNTIRGKLYDEVIRRRALRQLSMFSIYINA</sequence>
<reference evidence="2 3" key="1">
    <citation type="journal article" date="2024" name="BMC Genomics">
        <title>De novo assembly and annotation of Popillia japonica's genome with initial clues to its potential as an invasive pest.</title>
        <authorList>
            <person name="Cucini C."/>
            <person name="Boschi S."/>
            <person name="Funari R."/>
            <person name="Cardaioli E."/>
            <person name="Iannotti N."/>
            <person name="Marturano G."/>
            <person name="Paoli F."/>
            <person name="Bruttini M."/>
            <person name="Carapelli A."/>
            <person name="Frati F."/>
            <person name="Nardi F."/>
        </authorList>
    </citation>
    <scope>NUCLEOTIDE SEQUENCE [LARGE SCALE GENOMIC DNA]</scope>
    <source>
        <strain evidence="2">DMR45628</strain>
    </source>
</reference>
<feature type="compositionally biased region" description="Basic and acidic residues" evidence="1">
    <location>
        <begin position="1"/>
        <end position="10"/>
    </location>
</feature>
<dbReference type="EMBL" id="JASPKY010000029">
    <property type="protein sequence ID" value="KAK9751245.1"/>
    <property type="molecule type" value="Genomic_DNA"/>
</dbReference>
<comment type="caution">
    <text evidence="2">The sequence shown here is derived from an EMBL/GenBank/DDBJ whole genome shotgun (WGS) entry which is preliminary data.</text>
</comment>
<protein>
    <submittedName>
        <fullName evidence="2">Uncharacterized protein</fullName>
    </submittedName>
</protein>